<feature type="transmembrane region" description="Helical" evidence="2">
    <location>
        <begin position="18"/>
        <end position="36"/>
    </location>
</feature>
<evidence type="ECO:0000256" key="2">
    <source>
        <dbReference type="SAM" id="Phobius"/>
    </source>
</evidence>
<protein>
    <recommendedName>
        <fullName evidence="3">PNO1 second type I KH domain-containing protein</fullName>
    </recommendedName>
</protein>
<reference evidence="4 5" key="1">
    <citation type="submission" date="2020-10" db="EMBL/GenBank/DDBJ databases">
        <title>The Coptis chinensis genome and diversification of protoberbering-type alkaloids.</title>
        <authorList>
            <person name="Wang B."/>
            <person name="Shu S."/>
            <person name="Song C."/>
            <person name="Liu Y."/>
        </authorList>
    </citation>
    <scope>NUCLEOTIDE SEQUENCE [LARGE SCALE GENOMIC DNA]</scope>
    <source>
        <strain evidence="4">HL-2020</strain>
        <tissue evidence="4">Leaf</tissue>
    </source>
</reference>
<dbReference type="PANTHER" id="PTHR12826:SF13">
    <property type="entry name" value="RNA-BINDING PROTEIN PNO1"/>
    <property type="match status" value="1"/>
</dbReference>
<dbReference type="InterPro" id="IPR055211">
    <property type="entry name" value="KH_PNO1_2nd"/>
</dbReference>
<organism evidence="4 5">
    <name type="scientific">Coptis chinensis</name>
    <dbReference type="NCBI Taxonomy" id="261450"/>
    <lineage>
        <taxon>Eukaryota</taxon>
        <taxon>Viridiplantae</taxon>
        <taxon>Streptophyta</taxon>
        <taxon>Embryophyta</taxon>
        <taxon>Tracheophyta</taxon>
        <taxon>Spermatophyta</taxon>
        <taxon>Magnoliopsida</taxon>
        <taxon>Ranunculales</taxon>
        <taxon>Ranunculaceae</taxon>
        <taxon>Coptidoideae</taxon>
        <taxon>Coptis</taxon>
    </lineage>
</organism>
<dbReference type="GO" id="GO:0005634">
    <property type="term" value="C:nucleus"/>
    <property type="evidence" value="ECO:0007669"/>
    <property type="project" value="TreeGrafter"/>
</dbReference>
<gene>
    <name evidence="4" type="ORF">IFM89_036847</name>
</gene>
<keyword evidence="2" id="KW-1133">Transmembrane helix</keyword>
<dbReference type="AlphaFoldDB" id="A0A835LWF8"/>
<dbReference type="OrthoDB" id="1926925at2759"/>
<comment type="caution">
    <text evidence="4">The sequence shown here is derived from an EMBL/GenBank/DDBJ whole genome shotgun (WGS) entry which is preliminary data.</text>
</comment>
<dbReference type="SUPFAM" id="SSF54791">
    <property type="entry name" value="Eukaryotic type KH-domain (KH-domain type I)"/>
    <property type="match status" value="1"/>
</dbReference>
<evidence type="ECO:0000313" key="4">
    <source>
        <dbReference type="EMBL" id="KAF9607507.1"/>
    </source>
</evidence>
<dbReference type="EMBL" id="JADFTS010000005">
    <property type="protein sequence ID" value="KAF9607507.1"/>
    <property type="molecule type" value="Genomic_DNA"/>
</dbReference>
<evidence type="ECO:0000259" key="3">
    <source>
        <dbReference type="Pfam" id="PF22891"/>
    </source>
</evidence>
<keyword evidence="5" id="KW-1185">Reference proteome</keyword>
<keyword evidence="1" id="KW-0694">RNA-binding</keyword>
<dbReference type="InterPro" id="IPR036612">
    <property type="entry name" value="KH_dom_type_1_sf"/>
</dbReference>
<dbReference type="GO" id="GO:0003723">
    <property type="term" value="F:RNA binding"/>
    <property type="evidence" value="ECO:0007669"/>
    <property type="project" value="UniProtKB-KW"/>
</dbReference>
<feature type="domain" description="PNO1 second type I KH" evidence="3">
    <location>
        <begin position="69"/>
        <end position="112"/>
    </location>
</feature>
<keyword evidence="2" id="KW-0812">Transmembrane</keyword>
<name>A0A835LWF8_9MAGN</name>
<evidence type="ECO:0000313" key="5">
    <source>
        <dbReference type="Proteomes" id="UP000631114"/>
    </source>
</evidence>
<evidence type="ECO:0000256" key="1">
    <source>
        <dbReference type="ARBA" id="ARBA00022884"/>
    </source>
</evidence>
<keyword evidence="2" id="KW-0472">Membrane</keyword>
<accession>A0A835LWF8</accession>
<dbReference type="Pfam" id="PF22891">
    <property type="entry name" value="KH_PNO1_2nd"/>
    <property type="match status" value="1"/>
</dbReference>
<proteinExistence type="predicted"/>
<dbReference type="PANTHER" id="PTHR12826">
    <property type="entry name" value="RIBONUCLEASE Y"/>
    <property type="match status" value="1"/>
</dbReference>
<sequence>MRTQPDTLDKSDLRRCASFIKVIILGFSIAAARALLSRDNVYINSTSITGICVQQKSSKEENIQLMYKNIGKTKFAIEQCTKTSIFADKTNIYIMGSSSCIKNAKYYLRHLISIHFI</sequence>
<dbReference type="Proteomes" id="UP000631114">
    <property type="component" value="Unassembled WGS sequence"/>
</dbReference>